<dbReference type="InterPro" id="IPR052053">
    <property type="entry name" value="IM_YidH-like"/>
</dbReference>
<dbReference type="EMBL" id="MU001636">
    <property type="protein sequence ID" value="KAF2482510.1"/>
    <property type="molecule type" value="Genomic_DNA"/>
</dbReference>
<keyword evidence="8" id="KW-1185">Reference proteome</keyword>
<dbReference type="RefSeq" id="XP_033589080.1">
    <property type="nucleotide sequence ID" value="XM_033730331.1"/>
</dbReference>
<dbReference type="OrthoDB" id="199599at2759"/>
<evidence type="ECO:0000256" key="3">
    <source>
        <dbReference type="ARBA" id="ARBA00022989"/>
    </source>
</evidence>
<feature type="transmembrane region" description="Helical" evidence="5">
    <location>
        <begin position="106"/>
        <end position="127"/>
    </location>
</feature>
<organism evidence="7 8">
    <name type="scientific">Neohortaea acidophila</name>
    <dbReference type="NCBI Taxonomy" id="245834"/>
    <lineage>
        <taxon>Eukaryota</taxon>
        <taxon>Fungi</taxon>
        <taxon>Dikarya</taxon>
        <taxon>Ascomycota</taxon>
        <taxon>Pezizomycotina</taxon>
        <taxon>Dothideomycetes</taxon>
        <taxon>Dothideomycetidae</taxon>
        <taxon>Mycosphaerellales</taxon>
        <taxon>Teratosphaeriaceae</taxon>
        <taxon>Neohortaea</taxon>
    </lineage>
</organism>
<keyword evidence="4 5" id="KW-0472">Membrane</keyword>
<dbReference type="AlphaFoldDB" id="A0A6A6PQY7"/>
<dbReference type="GeneID" id="54471333"/>
<keyword evidence="2 5" id="KW-0812">Transmembrane</keyword>
<evidence type="ECO:0000256" key="1">
    <source>
        <dbReference type="ARBA" id="ARBA00004127"/>
    </source>
</evidence>
<reference evidence="7" key="1">
    <citation type="journal article" date="2020" name="Stud. Mycol.">
        <title>101 Dothideomycetes genomes: a test case for predicting lifestyles and emergence of pathogens.</title>
        <authorList>
            <person name="Haridas S."/>
            <person name="Albert R."/>
            <person name="Binder M."/>
            <person name="Bloem J."/>
            <person name="Labutti K."/>
            <person name="Salamov A."/>
            <person name="Andreopoulos B."/>
            <person name="Baker S."/>
            <person name="Barry K."/>
            <person name="Bills G."/>
            <person name="Bluhm B."/>
            <person name="Cannon C."/>
            <person name="Castanera R."/>
            <person name="Culley D."/>
            <person name="Daum C."/>
            <person name="Ezra D."/>
            <person name="Gonzalez J."/>
            <person name="Henrissat B."/>
            <person name="Kuo A."/>
            <person name="Liang C."/>
            <person name="Lipzen A."/>
            <person name="Lutzoni F."/>
            <person name="Magnuson J."/>
            <person name="Mondo S."/>
            <person name="Nolan M."/>
            <person name="Ohm R."/>
            <person name="Pangilinan J."/>
            <person name="Park H.-J."/>
            <person name="Ramirez L."/>
            <person name="Alfaro M."/>
            <person name="Sun H."/>
            <person name="Tritt A."/>
            <person name="Yoshinaga Y."/>
            <person name="Zwiers L.-H."/>
            <person name="Turgeon B."/>
            <person name="Goodwin S."/>
            <person name="Spatafora J."/>
            <person name="Crous P."/>
            <person name="Grigoriev I."/>
        </authorList>
    </citation>
    <scope>NUCLEOTIDE SEQUENCE</scope>
    <source>
        <strain evidence="7">CBS 113389</strain>
    </source>
</reference>
<proteinExistence type="predicted"/>
<evidence type="ECO:0000259" key="6">
    <source>
        <dbReference type="Pfam" id="PF02656"/>
    </source>
</evidence>
<evidence type="ECO:0000313" key="8">
    <source>
        <dbReference type="Proteomes" id="UP000799767"/>
    </source>
</evidence>
<protein>
    <recommendedName>
        <fullName evidence="6">DUF202 domain-containing protein</fullName>
    </recommendedName>
</protein>
<dbReference type="GO" id="GO:0012505">
    <property type="term" value="C:endomembrane system"/>
    <property type="evidence" value="ECO:0007669"/>
    <property type="project" value="UniProtKB-SubCell"/>
</dbReference>
<dbReference type="Proteomes" id="UP000799767">
    <property type="component" value="Unassembled WGS sequence"/>
</dbReference>
<gene>
    <name evidence="7" type="ORF">BDY17DRAFT_238324</name>
</gene>
<evidence type="ECO:0000313" key="7">
    <source>
        <dbReference type="EMBL" id="KAF2482510.1"/>
    </source>
</evidence>
<dbReference type="PANTHER" id="PTHR34187">
    <property type="entry name" value="FGR18P"/>
    <property type="match status" value="1"/>
</dbReference>
<sequence>DSDDQEIEATELRRLTHLPVVSHVLTDEKPIIYWYDPVKKFWRHHVRISVPHDDCRDHLANERTFLGYLRDSIALSIMGIIIAQLYRLEHSPHPSKVYGYYVLSKPVAVVFQSAALCMISIGAIRFFRQQNAMAVGKARSGGWEILFISLGAF</sequence>
<accession>A0A6A6PQY7</accession>
<feature type="non-terminal residue" evidence="7">
    <location>
        <position position="153"/>
    </location>
</feature>
<evidence type="ECO:0000256" key="5">
    <source>
        <dbReference type="SAM" id="Phobius"/>
    </source>
</evidence>
<dbReference type="InterPro" id="IPR003807">
    <property type="entry name" value="DUF202"/>
</dbReference>
<dbReference type="PANTHER" id="PTHR34187:SF1">
    <property type="entry name" value="DUF202 DOMAIN-CONTAINING PROTEIN"/>
    <property type="match status" value="1"/>
</dbReference>
<evidence type="ECO:0000256" key="2">
    <source>
        <dbReference type="ARBA" id="ARBA00022692"/>
    </source>
</evidence>
<name>A0A6A6PQY7_9PEZI</name>
<keyword evidence="3 5" id="KW-1133">Transmembrane helix</keyword>
<feature type="domain" description="DUF202" evidence="6">
    <location>
        <begin position="56"/>
        <end position="132"/>
    </location>
</feature>
<feature type="transmembrane region" description="Helical" evidence="5">
    <location>
        <begin position="68"/>
        <end position="86"/>
    </location>
</feature>
<dbReference type="Pfam" id="PF02656">
    <property type="entry name" value="DUF202"/>
    <property type="match status" value="1"/>
</dbReference>
<evidence type="ECO:0000256" key="4">
    <source>
        <dbReference type="ARBA" id="ARBA00023136"/>
    </source>
</evidence>
<feature type="non-terminal residue" evidence="7">
    <location>
        <position position="1"/>
    </location>
</feature>
<comment type="subcellular location">
    <subcellularLocation>
        <location evidence="1">Endomembrane system</location>
        <topology evidence="1">Multi-pass membrane protein</topology>
    </subcellularLocation>
</comment>